<evidence type="ECO:0000259" key="4">
    <source>
        <dbReference type="PROSITE" id="PS50977"/>
    </source>
</evidence>
<dbReference type="EMBL" id="CP002593">
    <property type="protein sequence ID" value="AEA25061.1"/>
    <property type="molecule type" value="Genomic_DNA"/>
</dbReference>
<evidence type="ECO:0000256" key="2">
    <source>
        <dbReference type="PROSITE-ProRule" id="PRU00335"/>
    </source>
</evidence>
<feature type="DNA-binding region" description="H-T-H motif" evidence="2">
    <location>
        <begin position="61"/>
        <end position="80"/>
    </location>
</feature>
<feature type="domain" description="HTH tetR-type" evidence="4">
    <location>
        <begin position="38"/>
        <end position="98"/>
    </location>
</feature>
<name>F4CMW2_PSEUX</name>
<proteinExistence type="predicted"/>
<dbReference type="InterPro" id="IPR001647">
    <property type="entry name" value="HTH_TetR"/>
</dbReference>
<gene>
    <name evidence="5" type="ordered locus">Psed_2861</name>
</gene>
<sequence length="221" mass="23358">MSERAGWAAGGAGGEDGGVAEPIASESPRRRGRRRAGADTRGALLEAARAEFGERGFDGATVRRIAERAGVDAAMVNHWFGGKEQLFVAALDFPIDIATILDRVLPGPPEELGARIIRTFLGVWDATGGAPLGTLIRSVASHETAAGMMREFVGTALAQRLVRPVAPDRHELRAALCGSQIIGLGMIRYVLRLEPIASAGHDEVVSATAPTLQRYLTGPLD</sequence>
<protein>
    <submittedName>
        <fullName evidence="5">Regulatory protein TetR</fullName>
    </submittedName>
</protein>
<dbReference type="OrthoDB" id="3210235at2"/>
<dbReference type="InterPro" id="IPR050109">
    <property type="entry name" value="HTH-type_TetR-like_transc_reg"/>
</dbReference>
<evidence type="ECO:0000256" key="3">
    <source>
        <dbReference type="SAM" id="MobiDB-lite"/>
    </source>
</evidence>
<dbReference type="InterPro" id="IPR041678">
    <property type="entry name" value="TetR_C_16"/>
</dbReference>
<dbReference type="Proteomes" id="UP000007809">
    <property type="component" value="Chromosome"/>
</dbReference>
<dbReference type="Gene3D" id="1.10.357.10">
    <property type="entry name" value="Tetracycline Repressor, domain 2"/>
    <property type="match status" value="1"/>
</dbReference>
<keyword evidence="1 2" id="KW-0238">DNA-binding</keyword>
<feature type="region of interest" description="Disordered" evidence="3">
    <location>
        <begin position="1"/>
        <end position="38"/>
    </location>
</feature>
<dbReference type="GO" id="GO:0000976">
    <property type="term" value="F:transcription cis-regulatory region binding"/>
    <property type="evidence" value="ECO:0007669"/>
    <property type="project" value="TreeGrafter"/>
</dbReference>
<dbReference type="PANTHER" id="PTHR30055">
    <property type="entry name" value="HTH-TYPE TRANSCRIPTIONAL REGULATOR RUTR"/>
    <property type="match status" value="1"/>
</dbReference>
<dbReference type="InterPro" id="IPR036271">
    <property type="entry name" value="Tet_transcr_reg_TetR-rel_C_sf"/>
</dbReference>
<evidence type="ECO:0000256" key="1">
    <source>
        <dbReference type="ARBA" id="ARBA00023125"/>
    </source>
</evidence>
<dbReference type="InterPro" id="IPR009057">
    <property type="entry name" value="Homeodomain-like_sf"/>
</dbReference>
<dbReference type="Pfam" id="PF00440">
    <property type="entry name" value="TetR_N"/>
    <property type="match status" value="1"/>
</dbReference>
<dbReference type="PANTHER" id="PTHR30055:SF235">
    <property type="entry name" value="TRANSCRIPTIONAL REGULATORY PROTEIN"/>
    <property type="match status" value="1"/>
</dbReference>
<dbReference type="AlphaFoldDB" id="F4CMW2"/>
<keyword evidence="6" id="KW-1185">Reference proteome</keyword>
<dbReference type="SUPFAM" id="SSF46689">
    <property type="entry name" value="Homeodomain-like"/>
    <property type="match status" value="1"/>
</dbReference>
<dbReference type="Pfam" id="PF17920">
    <property type="entry name" value="TetR_C_16"/>
    <property type="match status" value="1"/>
</dbReference>
<feature type="compositionally biased region" description="Gly residues" evidence="3">
    <location>
        <begin position="8"/>
        <end position="17"/>
    </location>
</feature>
<dbReference type="PRINTS" id="PR00455">
    <property type="entry name" value="HTHTETR"/>
</dbReference>
<reference evidence="5 6" key="1">
    <citation type="journal article" date="2011" name="J. Bacteriol.">
        <title>Genome sequence of the 1,4-dioxane-degrading Pseudonocardia dioxanivorans strain CB1190.</title>
        <authorList>
            <person name="Sales C.M."/>
            <person name="Mahendra S."/>
            <person name="Grostern A."/>
            <person name="Parales R.E."/>
            <person name="Goodwin L.A."/>
            <person name="Woyke T."/>
            <person name="Nolan M."/>
            <person name="Lapidus A."/>
            <person name="Chertkov O."/>
            <person name="Ovchinnikova G."/>
            <person name="Sczyrba A."/>
            <person name="Alvarez-Cohen L."/>
        </authorList>
    </citation>
    <scope>NUCLEOTIDE SEQUENCE [LARGE SCALE GENOMIC DNA]</scope>
    <source>
        <strain evidence="6">ATCC 55486 / DSM 44775 / JCM 13855 / CB1190</strain>
    </source>
</reference>
<evidence type="ECO:0000313" key="5">
    <source>
        <dbReference type="EMBL" id="AEA25061.1"/>
    </source>
</evidence>
<organism evidence="5 6">
    <name type="scientific">Pseudonocardia dioxanivorans (strain ATCC 55486 / DSM 44775 / JCM 13855 / CB1190)</name>
    <dbReference type="NCBI Taxonomy" id="675635"/>
    <lineage>
        <taxon>Bacteria</taxon>
        <taxon>Bacillati</taxon>
        <taxon>Actinomycetota</taxon>
        <taxon>Actinomycetes</taxon>
        <taxon>Pseudonocardiales</taxon>
        <taxon>Pseudonocardiaceae</taxon>
        <taxon>Pseudonocardia</taxon>
    </lineage>
</organism>
<dbReference type="KEGG" id="pdx:Psed_2861"/>
<dbReference type="GO" id="GO:0003700">
    <property type="term" value="F:DNA-binding transcription factor activity"/>
    <property type="evidence" value="ECO:0007669"/>
    <property type="project" value="TreeGrafter"/>
</dbReference>
<dbReference type="STRING" id="675635.Psed_2861"/>
<dbReference type="SUPFAM" id="SSF48498">
    <property type="entry name" value="Tetracyclin repressor-like, C-terminal domain"/>
    <property type="match status" value="1"/>
</dbReference>
<dbReference type="eggNOG" id="COG1309">
    <property type="taxonomic scope" value="Bacteria"/>
</dbReference>
<dbReference type="PROSITE" id="PS50977">
    <property type="entry name" value="HTH_TETR_2"/>
    <property type="match status" value="1"/>
</dbReference>
<dbReference type="Gene3D" id="1.10.10.60">
    <property type="entry name" value="Homeodomain-like"/>
    <property type="match status" value="1"/>
</dbReference>
<evidence type="ECO:0000313" key="6">
    <source>
        <dbReference type="Proteomes" id="UP000007809"/>
    </source>
</evidence>
<dbReference type="HOGENOM" id="CLU_069356_10_0_11"/>
<accession>F4CMW2</accession>